<dbReference type="Proteomes" id="UP000221123">
    <property type="component" value="Segment"/>
</dbReference>
<evidence type="ECO:0000313" key="2">
    <source>
        <dbReference type="EMBL" id="APU03088.1"/>
    </source>
</evidence>
<name>A0A286KIG8_9CAUD</name>
<accession>A0A286KIG8</accession>
<feature type="compositionally biased region" description="Acidic residues" evidence="1">
    <location>
        <begin position="180"/>
        <end position="190"/>
    </location>
</feature>
<protein>
    <submittedName>
        <fullName evidence="2">Uncharacterized protein</fullName>
    </submittedName>
</protein>
<dbReference type="EMBL" id="KX826077">
    <property type="protein sequence ID" value="APU03088.1"/>
    <property type="molecule type" value="Genomic_DNA"/>
</dbReference>
<evidence type="ECO:0000313" key="3">
    <source>
        <dbReference type="Proteomes" id="UP000221123"/>
    </source>
</evidence>
<feature type="region of interest" description="Disordered" evidence="1">
    <location>
        <begin position="160"/>
        <end position="190"/>
    </location>
</feature>
<sequence>MTTINYVYLTSAFSVESVKSGLTTESLGTIVVQMDSLQYFANNQIIKMIKSLNDESSVSVKDSKEVLVKALFDELNQLEVEEVKVATTRASAGGSRKSSSGPSTKDTCYLVFKDYNLMDKEDSKLALADAMKACGMEADDIRAKRVIQSYMSYYRNDVKSGKVTDGKSVTGKKPEAEEKPEIEEQETTEE</sequence>
<reference evidence="2 3" key="1">
    <citation type="submission" date="2016-09" db="EMBL/GenBank/DDBJ databases">
        <title>Genomic and phenotypic characterization of lytic bacteriophages to Salmonella enterica biocontrol.</title>
        <authorList>
            <person name="Cibulski S.P."/>
            <person name="Siqueira F.M."/>
            <person name="Pottker E.S."/>
            <person name="Webber B."/>
            <person name="Mayer F.Q."/>
            <person name="Rodrigues L.B."/>
        </authorList>
    </citation>
    <scope>NUCLEOTIDE SEQUENCE [LARGE SCALE GENOMIC DNA]</scope>
</reference>
<proteinExistence type="predicted"/>
<organism evidence="2 3">
    <name type="scientific">Salmonella phage UPF_BP2</name>
    <dbReference type="NCBI Taxonomy" id="1913047"/>
    <lineage>
        <taxon>Viruses</taxon>
        <taxon>Duplodnaviria</taxon>
        <taxon>Heunggongvirae</taxon>
        <taxon>Uroviricota</taxon>
        <taxon>Caudoviricetes</taxon>
        <taxon>Rosemountvirus</taxon>
        <taxon>Rosemountvirus UPFBP2</taxon>
    </lineage>
</organism>
<dbReference type="RefSeq" id="YP_009831716.1">
    <property type="nucleotide sequence ID" value="NC_048649.1"/>
</dbReference>
<keyword evidence="3" id="KW-1185">Reference proteome</keyword>
<dbReference type="GeneID" id="55601374"/>
<dbReference type="KEGG" id="vg:55601374"/>
<evidence type="ECO:0000256" key="1">
    <source>
        <dbReference type="SAM" id="MobiDB-lite"/>
    </source>
</evidence>